<evidence type="ECO:0000256" key="1">
    <source>
        <dbReference type="PIRSR" id="PIRSR620019-1"/>
    </source>
</evidence>
<dbReference type="InterPro" id="IPR011004">
    <property type="entry name" value="Trimer_LpxA-like_sf"/>
</dbReference>
<evidence type="ECO:0000259" key="3">
    <source>
        <dbReference type="Pfam" id="PF17836"/>
    </source>
</evidence>
<dbReference type="Proteomes" id="UP000276437">
    <property type="component" value="Chromosome"/>
</dbReference>
<reference evidence="4 5" key="1">
    <citation type="journal article" date="2018" name="Int. J. Syst. Evol. Microbiol.">
        <title>Methylomusa anaerophila gen. nov., sp. nov., an anaerobic methanol-utilizing bacterium isolated from a microbial fuel cell.</title>
        <authorList>
            <person name="Amano N."/>
            <person name="Yamamuro A."/>
            <person name="Miyahara M."/>
            <person name="Kouzuma A."/>
            <person name="Abe T."/>
            <person name="Watanabe K."/>
        </authorList>
    </citation>
    <scope>NUCLEOTIDE SEQUENCE [LARGE SCALE GENOMIC DNA]</scope>
    <source>
        <strain evidence="4 5">MMFC1</strain>
    </source>
</reference>
<sequence length="220" mass="23024">MKKLNYKVNKPIIIVGAGGHAKVLVDCLLHAGLKIEGIVDRDSEKSRHDILGIPVIGDDSTVLSYSQNDILLVNGLGSVQSTIARKSIYLYFKEQGYSFAKVIHPTAIIGYEVAIGEGVQIMAGAIVQPGCTIHDNSILNTGAMVDHDCVVGKHVHIAPGVRCSGGITVGDCTHIGTGATVRQGINIGENCLIAAGSVVVSDVANDCCVMGIPAKVRGKK</sequence>
<evidence type="ECO:0000313" key="5">
    <source>
        <dbReference type="Proteomes" id="UP000276437"/>
    </source>
</evidence>
<keyword evidence="4" id="KW-0012">Acyltransferase</keyword>
<dbReference type="PANTHER" id="PTHR43300">
    <property type="entry name" value="ACETYLTRANSFERASE"/>
    <property type="match status" value="1"/>
</dbReference>
<keyword evidence="5" id="KW-1185">Reference proteome</keyword>
<dbReference type="InterPro" id="IPR050179">
    <property type="entry name" value="Trans_hexapeptide_repeat"/>
</dbReference>
<protein>
    <submittedName>
        <fullName evidence="4">Putative acetyltransferase EpsM</fullName>
        <ecNumber evidence="4">2.3.1.-</ecNumber>
    </submittedName>
</protein>
<dbReference type="EC" id="2.3.1.-" evidence="4"/>
<dbReference type="SUPFAM" id="SSF51161">
    <property type="entry name" value="Trimeric LpxA-like enzymes"/>
    <property type="match status" value="1"/>
</dbReference>
<dbReference type="InterPro" id="IPR041561">
    <property type="entry name" value="PglD_N"/>
</dbReference>
<dbReference type="Gene3D" id="2.160.10.10">
    <property type="entry name" value="Hexapeptide repeat proteins"/>
    <property type="match status" value="1"/>
</dbReference>
<feature type="binding site" evidence="2">
    <location>
        <position position="156"/>
    </location>
    <ligand>
        <name>acetyl-CoA</name>
        <dbReference type="ChEBI" id="CHEBI:57288"/>
    </ligand>
</feature>
<dbReference type="Pfam" id="PF17836">
    <property type="entry name" value="PglD_N"/>
    <property type="match status" value="1"/>
</dbReference>
<name>A0A348AKV6_9FIRM</name>
<dbReference type="InterPro" id="IPR001451">
    <property type="entry name" value="Hexapep"/>
</dbReference>
<proteinExistence type="predicted"/>
<dbReference type="Gene3D" id="3.40.50.20">
    <property type="match status" value="1"/>
</dbReference>
<dbReference type="KEGG" id="mana:MAMMFC1_02388"/>
<evidence type="ECO:0000313" key="4">
    <source>
        <dbReference type="EMBL" id="BBB91704.1"/>
    </source>
</evidence>
<keyword evidence="4" id="KW-0808">Transferase</keyword>
<organism evidence="4 5">
    <name type="scientific">Methylomusa anaerophila</name>
    <dbReference type="NCBI Taxonomy" id="1930071"/>
    <lineage>
        <taxon>Bacteria</taxon>
        <taxon>Bacillati</taxon>
        <taxon>Bacillota</taxon>
        <taxon>Negativicutes</taxon>
        <taxon>Selenomonadales</taxon>
        <taxon>Sporomusaceae</taxon>
        <taxon>Methylomusa</taxon>
    </lineage>
</organism>
<dbReference type="EMBL" id="AP018449">
    <property type="protein sequence ID" value="BBB91704.1"/>
    <property type="molecule type" value="Genomic_DNA"/>
</dbReference>
<feature type="active site" description="Proton acceptor" evidence="1">
    <location>
        <position position="147"/>
    </location>
</feature>
<dbReference type="CDD" id="cd03360">
    <property type="entry name" value="LbH_AT_putative"/>
    <property type="match status" value="1"/>
</dbReference>
<evidence type="ECO:0000256" key="2">
    <source>
        <dbReference type="PIRSR" id="PIRSR620019-2"/>
    </source>
</evidence>
<feature type="site" description="Increases basicity of active site His" evidence="1">
    <location>
        <position position="148"/>
    </location>
</feature>
<feature type="domain" description="PglD N-terminal" evidence="3">
    <location>
        <begin position="12"/>
        <end position="80"/>
    </location>
</feature>
<dbReference type="Pfam" id="PF00132">
    <property type="entry name" value="Hexapep"/>
    <property type="match status" value="1"/>
</dbReference>
<dbReference type="GO" id="GO:0016746">
    <property type="term" value="F:acyltransferase activity"/>
    <property type="evidence" value="ECO:0007669"/>
    <property type="project" value="UniProtKB-KW"/>
</dbReference>
<accession>A0A348AKV6</accession>
<gene>
    <name evidence="4" type="primary">epsM_3</name>
    <name evidence="4" type="ORF">MAMMFC1_02388</name>
</gene>
<dbReference type="InterPro" id="IPR020019">
    <property type="entry name" value="AcTrfase_PglD-like"/>
</dbReference>
<dbReference type="OrthoDB" id="9794407at2"/>
<feature type="binding site" evidence="2">
    <location>
        <position position="77"/>
    </location>
    <ligand>
        <name>substrate</name>
    </ligand>
</feature>
<dbReference type="AlphaFoldDB" id="A0A348AKV6"/>
<dbReference type="PANTHER" id="PTHR43300:SF7">
    <property type="entry name" value="UDP-N-ACETYLBACILLOSAMINE N-ACETYLTRANSFERASE"/>
    <property type="match status" value="1"/>
</dbReference>
<dbReference type="NCBIfam" id="TIGR03570">
    <property type="entry name" value="NeuD_NnaD"/>
    <property type="match status" value="1"/>
</dbReference>